<evidence type="ECO:0000313" key="4">
    <source>
        <dbReference type="Proteomes" id="UP000195305"/>
    </source>
</evidence>
<sequence length="368" mass="41079">MKEYGLDLSKHNGSLDFNAIKNNGNTFVILRAGYGVSGTKDPKFDEYYAAAKSAGLKVGAYWYSYALNADHAKTEAKNMLEIIKGKTFEYPVFIDMEDADGYKKKNGMPSNSTLASICNVFCEYIESKDYYVGIYASESWFNNQLKTVSSAYDKWVANWGTNNGTLQSDKSNAYKLHQFTSNYSLNGKRFDRNISYHDYETTIKNAKLNGFGETSTQTPVNTPSGSTLDLVAGVMQKKYGDGEARKAALGTRYDEVQSIINHIANASIDTLVNEVKAGKYGNNPIRKTVLGSRYQEVQDKINNEDKSSIKEGQSVRIKNGAKDLNTKTKYASWVYKLSFKVIQVKQNRVVFGNSKNEIIGATDISNCY</sequence>
<dbReference type="EMBL" id="NFLJ01000034">
    <property type="protein sequence ID" value="OUQ33266.1"/>
    <property type="molecule type" value="Genomic_DNA"/>
</dbReference>
<gene>
    <name evidence="3" type="ORF">B5E75_11035</name>
</gene>
<dbReference type="PANTHER" id="PTHR34135:SF2">
    <property type="entry name" value="LYSOZYME"/>
    <property type="match status" value="1"/>
</dbReference>
<feature type="domain" description="Cpl-7 lysozyme C-terminal" evidence="2">
    <location>
        <begin position="268"/>
        <end position="306"/>
    </location>
</feature>
<feature type="domain" description="Cpl-7 lysozyme C-terminal" evidence="2">
    <location>
        <begin position="227"/>
        <end position="265"/>
    </location>
</feature>
<organism evidence="3 4">
    <name type="scientific">Massilimicrobiota timonensis</name>
    <dbReference type="NCBI Taxonomy" id="1776392"/>
    <lineage>
        <taxon>Bacteria</taxon>
        <taxon>Bacillati</taxon>
        <taxon>Bacillota</taxon>
        <taxon>Erysipelotrichia</taxon>
        <taxon>Erysipelotrichales</taxon>
        <taxon>Erysipelotrichaceae</taxon>
        <taxon>Massilimicrobiota</taxon>
    </lineage>
</organism>
<comment type="similarity">
    <text evidence="1">Belongs to the glycosyl hydrolase 25 family.</text>
</comment>
<dbReference type="InterPro" id="IPR002053">
    <property type="entry name" value="Glyco_hydro_25"/>
</dbReference>
<dbReference type="SUPFAM" id="SSF51445">
    <property type="entry name" value="(Trans)glycosidases"/>
    <property type="match status" value="1"/>
</dbReference>
<dbReference type="InterPro" id="IPR013168">
    <property type="entry name" value="Cpl_7_lyso_C"/>
</dbReference>
<dbReference type="GO" id="GO:0003796">
    <property type="term" value="F:lysozyme activity"/>
    <property type="evidence" value="ECO:0007669"/>
    <property type="project" value="InterPro"/>
</dbReference>
<reference evidence="3 4" key="1">
    <citation type="journal article" date="2018" name="BMC Genomics">
        <title>Whole genome sequencing and function prediction of 133 gut anaerobes isolated from chicken caecum in pure cultures.</title>
        <authorList>
            <person name="Medvecky M."/>
            <person name="Cejkova D."/>
            <person name="Polansky O."/>
            <person name="Karasova D."/>
            <person name="Kubasova T."/>
            <person name="Cizek A."/>
            <person name="Rychlik I."/>
        </authorList>
    </citation>
    <scope>NUCLEOTIDE SEQUENCE [LARGE SCALE GENOMIC DNA]</scope>
    <source>
        <strain evidence="3 4">An13</strain>
    </source>
</reference>
<dbReference type="Pfam" id="PF01183">
    <property type="entry name" value="Glyco_hydro_25"/>
    <property type="match status" value="1"/>
</dbReference>
<proteinExistence type="inferred from homology"/>
<accession>A0A1Y4STN4</accession>
<dbReference type="Pfam" id="PF08230">
    <property type="entry name" value="CW_7"/>
    <property type="match status" value="2"/>
</dbReference>
<name>A0A1Y4STN4_9FIRM</name>
<dbReference type="Proteomes" id="UP000195305">
    <property type="component" value="Unassembled WGS sequence"/>
</dbReference>
<dbReference type="RefSeq" id="WP_087359204.1">
    <property type="nucleotide sequence ID" value="NZ_NFLJ01000034.1"/>
</dbReference>
<dbReference type="PROSITE" id="PS51904">
    <property type="entry name" value="GLYCOSYL_HYDROL_F25_2"/>
    <property type="match status" value="1"/>
</dbReference>
<dbReference type="AlphaFoldDB" id="A0A1Y4STN4"/>
<dbReference type="GO" id="GO:0009253">
    <property type="term" value="P:peptidoglycan catabolic process"/>
    <property type="evidence" value="ECO:0007669"/>
    <property type="project" value="InterPro"/>
</dbReference>
<protein>
    <recommendedName>
        <fullName evidence="2">Cpl-7 lysozyme C-terminal domain-containing protein</fullName>
    </recommendedName>
</protein>
<evidence type="ECO:0000259" key="2">
    <source>
        <dbReference type="SMART" id="SM01095"/>
    </source>
</evidence>
<evidence type="ECO:0000256" key="1">
    <source>
        <dbReference type="ARBA" id="ARBA00010646"/>
    </source>
</evidence>
<dbReference type="Gene3D" id="3.20.20.80">
    <property type="entry name" value="Glycosidases"/>
    <property type="match status" value="1"/>
</dbReference>
<dbReference type="GO" id="GO:0016998">
    <property type="term" value="P:cell wall macromolecule catabolic process"/>
    <property type="evidence" value="ECO:0007669"/>
    <property type="project" value="InterPro"/>
</dbReference>
<dbReference type="SMART" id="SM01095">
    <property type="entry name" value="Cpl-7"/>
    <property type="match status" value="2"/>
</dbReference>
<dbReference type="InterPro" id="IPR017853">
    <property type="entry name" value="GH"/>
</dbReference>
<evidence type="ECO:0000313" key="3">
    <source>
        <dbReference type="EMBL" id="OUQ33266.1"/>
    </source>
</evidence>
<keyword evidence="4" id="KW-1185">Reference proteome</keyword>
<comment type="caution">
    <text evidence="3">The sequence shown here is derived from an EMBL/GenBank/DDBJ whole genome shotgun (WGS) entry which is preliminary data.</text>
</comment>
<dbReference type="GO" id="GO:0016052">
    <property type="term" value="P:carbohydrate catabolic process"/>
    <property type="evidence" value="ECO:0007669"/>
    <property type="project" value="TreeGrafter"/>
</dbReference>
<dbReference type="PANTHER" id="PTHR34135">
    <property type="entry name" value="LYSOZYME"/>
    <property type="match status" value="1"/>
</dbReference>
<dbReference type="OrthoDB" id="1746535at2"/>